<dbReference type="AlphaFoldDB" id="A0A380LLS4"/>
<dbReference type="Proteomes" id="UP000255523">
    <property type="component" value="Unassembled WGS sequence"/>
</dbReference>
<keyword evidence="2" id="KW-0808">Transferase</keyword>
<dbReference type="GeneID" id="77462027"/>
<dbReference type="GO" id="GO:0016740">
    <property type="term" value="F:transferase activity"/>
    <property type="evidence" value="ECO:0007669"/>
    <property type="project" value="UniProtKB-KW"/>
</dbReference>
<dbReference type="Gene3D" id="3.90.550.10">
    <property type="entry name" value="Spore Coat Polysaccharide Biosynthesis Protein SpsA, Chain A"/>
    <property type="match status" value="1"/>
</dbReference>
<dbReference type="OrthoDB" id="9802649at2"/>
<dbReference type="EMBL" id="UHFX01000003">
    <property type="protein sequence ID" value="SUO04165.1"/>
    <property type="molecule type" value="Genomic_DNA"/>
</dbReference>
<name>A0A380LLS4_9FIRM</name>
<evidence type="ECO:0000259" key="1">
    <source>
        <dbReference type="Pfam" id="PF00535"/>
    </source>
</evidence>
<dbReference type="InterPro" id="IPR050834">
    <property type="entry name" value="Glycosyltransf_2"/>
</dbReference>
<dbReference type="InterPro" id="IPR029044">
    <property type="entry name" value="Nucleotide-diphossugar_trans"/>
</dbReference>
<proteinExistence type="predicted"/>
<organism evidence="2 3">
    <name type="scientific">Faecalicoccus pleomorphus</name>
    <dbReference type="NCBI Taxonomy" id="1323"/>
    <lineage>
        <taxon>Bacteria</taxon>
        <taxon>Bacillati</taxon>
        <taxon>Bacillota</taxon>
        <taxon>Erysipelotrichia</taxon>
        <taxon>Erysipelotrichales</taxon>
        <taxon>Erysipelotrichaceae</taxon>
        <taxon>Faecalicoccus</taxon>
    </lineage>
</organism>
<keyword evidence="3" id="KW-1185">Reference proteome</keyword>
<dbReference type="InterPro" id="IPR001173">
    <property type="entry name" value="Glyco_trans_2-like"/>
</dbReference>
<sequence length="331" mass="39229">MKISVAMATYNGEKYIQKQLDSILNQSHKVNEIILVDDKSTDNTREVIQKYIQQHPEMKFSFYVNEVNLGYKKNFKKAMSYCRGEYIFLCDQDDIWLLNKVEEMIAIMDTHPNILSLASSFSFVDKDGKTFEVEKVKGLSNNNLLRMVVNTNDVVEVTFETLLTQNSFQGCALVIRQELNQRFQECFTEDLFHDWLINLLAAEQKGMYFYNKSLFLYRIHGKNTIGINEQEHYTKKEHAQKRNELKTRLLLAQYPLETLKKLEKTEPRLSQYQPDYKKRMMFYQNHIDYLTNGNVIKLFLQNFSSYYKGMKTKKARIMDLIFAFKQKFKSI</sequence>
<dbReference type="PANTHER" id="PTHR43685:SF2">
    <property type="entry name" value="GLYCOSYLTRANSFERASE 2-LIKE DOMAIN-CONTAINING PROTEIN"/>
    <property type="match status" value="1"/>
</dbReference>
<dbReference type="PANTHER" id="PTHR43685">
    <property type="entry name" value="GLYCOSYLTRANSFERASE"/>
    <property type="match status" value="1"/>
</dbReference>
<evidence type="ECO:0000313" key="3">
    <source>
        <dbReference type="Proteomes" id="UP000255523"/>
    </source>
</evidence>
<dbReference type="CDD" id="cd04196">
    <property type="entry name" value="GT_2_like_d"/>
    <property type="match status" value="1"/>
</dbReference>
<evidence type="ECO:0000313" key="2">
    <source>
        <dbReference type="EMBL" id="SUO04165.1"/>
    </source>
</evidence>
<reference evidence="2 3" key="1">
    <citation type="submission" date="2018-06" db="EMBL/GenBank/DDBJ databases">
        <authorList>
            <consortium name="Pathogen Informatics"/>
            <person name="Doyle S."/>
        </authorList>
    </citation>
    <scope>NUCLEOTIDE SEQUENCE [LARGE SCALE GENOMIC DNA]</scope>
    <source>
        <strain evidence="2 3">NCTC11087</strain>
    </source>
</reference>
<feature type="domain" description="Glycosyltransferase 2-like" evidence="1">
    <location>
        <begin position="4"/>
        <end position="135"/>
    </location>
</feature>
<dbReference type="SUPFAM" id="SSF53448">
    <property type="entry name" value="Nucleotide-diphospho-sugar transferases"/>
    <property type="match status" value="1"/>
</dbReference>
<protein>
    <submittedName>
        <fullName evidence="2">Alpha-L-Rha alpha-1,3-L-rhamnosyltransferase</fullName>
    </submittedName>
</protein>
<accession>A0A380LLS4</accession>
<gene>
    <name evidence="2" type="primary">kfoC</name>
    <name evidence="2" type="ORF">NCTC11087_01059</name>
</gene>
<dbReference type="RefSeq" id="WP_022790801.1">
    <property type="nucleotide sequence ID" value="NZ_UHFX01000003.1"/>
</dbReference>
<dbReference type="Pfam" id="PF00535">
    <property type="entry name" value="Glycos_transf_2"/>
    <property type="match status" value="1"/>
</dbReference>